<organism evidence="1 2">
    <name type="scientific">Salicibibacter cibarius</name>
    <dbReference type="NCBI Taxonomy" id="2743000"/>
    <lineage>
        <taxon>Bacteria</taxon>
        <taxon>Bacillati</taxon>
        <taxon>Bacillota</taxon>
        <taxon>Bacilli</taxon>
        <taxon>Bacillales</taxon>
        <taxon>Bacillaceae</taxon>
        <taxon>Salicibibacter</taxon>
    </lineage>
</organism>
<accession>A0A7T7CBK0</accession>
<keyword evidence="2" id="KW-1185">Reference proteome</keyword>
<dbReference type="AlphaFoldDB" id="A0A7T7CBK0"/>
<dbReference type="Proteomes" id="UP000595823">
    <property type="component" value="Chromosome"/>
</dbReference>
<sequence>MDVSKVALRLSVFHRWGLLLSMCPLLHDIRGMDLKVDDGRSELGVTLKQPVI</sequence>
<dbReference type="RefSeq" id="WP_200128537.1">
    <property type="nucleotide sequence ID" value="NZ_CP054705.1"/>
</dbReference>
<evidence type="ECO:0000313" key="2">
    <source>
        <dbReference type="Proteomes" id="UP000595823"/>
    </source>
</evidence>
<name>A0A7T7CBK0_9BACI</name>
<dbReference type="KEGG" id="scia:HUG15_10240"/>
<gene>
    <name evidence="1" type="ORF">HUG15_10240</name>
</gene>
<evidence type="ECO:0000313" key="1">
    <source>
        <dbReference type="EMBL" id="QQK75904.1"/>
    </source>
</evidence>
<proteinExistence type="predicted"/>
<dbReference type="EMBL" id="CP054705">
    <property type="protein sequence ID" value="QQK75904.1"/>
    <property type="molecule type" value="Genomic_DNA"/>
</dbReference>
<protein>
    <submittedName>
        <fullName evidence="1">Uncharacterized protein</fullName>
    </submittedName>
</protein>
<reference evidence="1 2" key="1">
    <citation type="submission" date="2020-06" db="EMBL/GenBank/DDBJ databases">
        <title>Genomic analysis of Salicibibacter sp. NKC5-3.</title>
        <authorList>
            <person name="Oh Y.J."/>
        </authorList>
    </citation>
    <scope>NUCLEOTIDE SEQUENCE [LARGE SCALE GENOMIC DNA]</scope>
    <source>
        <strain evidence="1 2">NKC5-3</strain>
    </source>
</reference>